<keyword evidence="3" id="KW-1185">Reference proteome</keyword>
<evidence type="ECO:0000313" key="3">
    <source>
        <dbReference type="Proteomes" id="UP000831390"/>
    </source>
</evidence>
<name>A0ABY4B0M6_9BACT</name>
<evidence type="ECO:0000259" key="1">
    <source>
        <dbReference type="Pfam" id="PF04264"/>
    </source>
</evidence>
<feature type="domain" description="Lipid/polyisoprenoid-binding YceI-like" evidence="1">
    <location>
        <begin position="1"/>
        <end position="86"/>
    </location>
</feature>
<accession>A0ABY4B0M6</accession>
<gene>
    <name evidence="2" type="ORF">MTP16_15445</name>
</gene>
<dbReference type="PANTHER" id="PTHR34406:SF1">
    <property type="entry name" value="PROTEIN YCEI"/>
    <property type="match status" value="1"/>
</dbReference>
<proteinExistence type="predicted"/>
<dbReference type="Proteomes" id="UP000831390">
    <property type="component" value="Chromosome"/>
</dbReference>
<reference evidence="2 3" key="1">
    <citation type="submission" date="2022-03" db="EMBL/GenBank/DDBJ databases">
        <title>Hymenobactersp. isolated from the air.</title>
        <authorList>
            <person name="Won M."/>
            <person name="Kwon S.-W."/>
        </authorList>
    </citation>
    <scope>NUCLEOTIDE SEQUENCE [LARGE SCALE GENOMIC DNA]</scope>
    <source>
        <strain evidence="2 3">KACC 22596</strain>
    </source>
</reference>
<dbReference type="InterPro" id="IPR036761">
    <property type="entry name" value="TTHA0802/YceI-like_sf"/>
</dbReference>
<dbReference type="PANTHER" id="PTHR34406">
    <property type="entry name" value="PROTEIN YCEI"/>
    <property type="match status" value="1"/>
</dbReference>
<sequence>MASEDFFDSKKYPTAAFKLVSVVPIKGAAADADNATITGDLTIKDKTQRISFPAKVGVKGDLAAIAGKVVFDRTKFGINYGSESYQTYRRNDVRDPQSLSHRLQLGFGSTVEEINQMYPPLANRAISDDIALTFNLIAKS</sequence>
<dbReference type="InterPro" id="IPR007372">
    <property type="entry name" value="Lipid/polyisoprenoid-bd_YceI"/>
</dbReference>
<dbReference type="Gene3D" id="2.40.128.110">
    <property type="entry name" value="Lipid/polyisoprenoid-binding, YceI-like"/>
    <property type="match status" value="1"/>
</dbReference>
<dbReference type="Pfam" id="PF04264">
    <property type="entry name" value="YceI"/>
    <property type="match status" value="1"/>
</dbReference>
<organism evidence="2 3">
    <name type="scientific">Hymenobacter monticola</name>
    <dbReference type="NCBI Taxonomy" id="1705399"/>
    <lineage>
        <taxon>Bacteria</taxon>
        <taxon>Pseudomonadati</taxon>
        <taxon>Bacteroidota</taxon>
        <taxon>Cytophagia</taxon>
        <taxon>Cytophagales</taxon>
        <taxon>Hymenobacteraceae</taxon>
        <taxon>Hymenobacter</taxon>
    </lineage>
</organism>
<protein>
    <submittedName>
        <fullName evidence="2">YceI family protein</fullName>
    </submittedName>
</protein>
<dbReference type="SUPFAM" id="SSF101874">
    <property type="entry name" value="YceI-like"/>
    <property type="match status" value="1"/>
</dbReference>
<dbReference type="EMBL" id="CP094534">
    <property type="protein sequence ID" value="UOE32520.1"/>
    <property type="molecule type" value="Genomic_DNA"/>
</dbReference>
<evidence type="ECO:0000313" key="2">
    <source>
        <dbReference type="EMBL" id="UOE32520.1"/>
    </source>
</evidence>